<protein>
    <submittedName>
        <fullName evidence="4">GNAT family N-acetyltransferase</fullName>
        <ecNumber evidence="4">2.3.-.-</ecNumber>
    </submittedName>
</protein>
<keyword evidence="1 4" id="KW-0808">Transferase</keyword>
<dbReference type="SUPFAM" id="SSF55729">
    <property type="entry name" value="Acyl-CoA N-acyltransferases (Nat)"/>
    <property type="match status" value="1"/>
</dbReference>
<dbReference type="PANTHER" id="PTHR43877">
    <property type="entry name" value="AMINOALKYLPHOSPHONATE N-ACETYLTRANSFERASE-RELATED-RELATED"/>
    <property type="match status" value="1"/>
</dbReference>
<comment type="caution">
    <text evidence="4">The sequence shown here is derived from an EMBL/GenBank/DDBJ whole genome shotgun (WGS) entry which is preliminary data.</text>
</comment>
<dbReference type="Proteomes" id="UP001617669">
    <property type="component" value="Unassembled WGS sequence"/>
</dbReference>
<evidence type="ECO:0000313" key="4">
    <source>
        <dbReference type="EMBL" id="MFJ5446100.1"/>
    </source>
</evidence>
<gene>
    <name evidence="4" type="ORF">ACIKP9_07655</name>
</gene>
<dbReference type="GO" id="GO:0016746">
    <property type="term" value="F:acyltransferase activity"/>
    <property type="evidence" value="ECO:0007669"/>
    <property type="project" value="UniProtKB-KW"/>
</dbReference>
<keyword evidence="2 4" id="KW-0012">Acyltransferase</keyword>
<proteinExistence type="predicted"/>
<dbReference type="Gene3D" id="3.40.630.30">
    <property type="match status" value="1"/>
</dbReference>
<organism evidence="4 5">
    <name type="scientific">Methylobacillus methanolivorans</name>
    <dbReference type="NCBI Taxonomy" id="1848927"/>
    <lineage>
        <taxon>Bacteria</taxon>
        <taxon>Pseudomonadati</taxon>
        <taxon>Pseudomonadota</taxon>
        <taxon>Betaproteobacteria</taxon>
        <taxon>Nitrosomonadales</taxon>
        <taxon>Methylophilaceae</taxon>
        <taxon>Methylobacillus</taxon>
    </lineage>
</organism>
<dbReference type="InterPro" id="IPR016181">
    <property type="entry name" value="Acyl_CoA_acyltransferase"/>
</dbReference>
<dbReference type="EC" id="2.3.-.-" evidence="4"/>
<name>A0ABW8GL07_9PROT</name>
<evidence type="ECO:0000256" key="2">
    <source>
        <dbReference type="ARBA" id="ARBA00023315"/>
    </source>
</evidence>
<evidence type="ECO:0000256" key="1">
    <source>
        <dbReference type="ARBA" id="ARBA00022679"/>
    </source>
</evidence>
<evidence type="ECO:0000313" key="5">
    <source>
        <dbReference type="Proteomes" id="UP001617669"/>
    </source>
</evidence>
<keyword evidence="5" id="KW-1185">Reference proteome</keyword>
<accession>A0ABW8GL07</accession>
<feature type="domain" description="N-acetyltransferase" evidence="3">
    <location>
        <begin position="6"/>
        <end position="153"/>
    </location>
</feature>
<dbReference type="InterPro" id="IPR000182">
    <property type="entry name" value="GNAT_dom"/>
</dbReference>
<dbReference type="EMBL" id="JBIWXY010000001">
    <property type="protein sequence ID" value="MFJ5446100.1"/>
    <property type="molecule type" value="Genomic_DNA"/>
</dbReference>
<dbReference type="PANTHER" id="PTHR43877:SF2">
    <property type="entry name" value="AMINOALKYLPHOSPHONATE N-ACETYLTRANSFERASE-RELATED"/>
    <property type="match status" value="1"/>
</dbReference>
<dbReference type="Pfam" id="PF00583">
    <property type="entry name" value="Acetyltransf_1"/>
    <property type="match status" value="1"/>
</dbReference>
<dbReference type="InterPro" id="IPR050832">
    <property type="entry name" value="Bact_Acetyltransf"/>
</dbReference>
<dbReference type="CDD" id="cd04301">
    <property type="entry name" value="NAT_SF"/>
    <property type="match status" value="1"/>
</dbReference>
<reference evidence="4 5" key="1">
    <citation type="submission" date="2024-11" db="EMBL/GenBank/DDBJ databases">
        <authorList>
            <person name="Kaparullina E.N."/>
            <person name="Delegan Y.A."/>
            <person name="Doronina N.V."/>
        </authorList>
    </citation>
    <scope>NUCLEOTIDE SEQUENCE [LARGE SCALE GENOMIC DNA]</scope>
    <source>
        <strain evidence="4 5">7sh_L</strain>
    </source>
</reference>
<evidence type="ECO:0000259" key="3">
    <source>
        <dbReference type="PROSITE" id="PS51186"/>
    </source>
</evidence>
<dbReference type="RefSeq" id="WP_400881177.1">
    <property type="nucleotide sequence ID" value="NZ_JBIWXY010000001.1"/>
</dbReference>
<dbReference type="PROSITE" id="PS51186">
    <property type="entry name" value="GNAT"/>
    <property type="match status" value="1"/>
</dbReference>
<sequence length="153" mass="16697">MTDPAIRIRHAQAEDIPALCELLQQLFSIEQDFTPDLAKQSAGLQLLLAQPERGAILVAQQGGGKVIGMVSAQLVISTAQGTPAAWIEDMVVEANYRSKGLGRQLLDSVLAWAKAQGATRAQLLVDMDNQPAIAYYDHLGWNTTRLQARNIYL</sequence>